<evidence type="ECO:0000256" key="1">
    <source>
        <dbReference type="SAM" id="MobiDB-lite"/>
    </source>
</evidence>
<sequence>MRRAPEHKKAEVRGGPSLSPSKSSIPDETCQIYGLHHSLERRWGGEEGSQTPQSQPLSTLHPSPSHVSLLTKPSST</sequence>
<name>A0A480KN34_PIG</name>
<dbReference type="EMBL" id="DQIR01107505">
    <property type="protein sequence ID" value="HDA62981.1"/>
    <property type="molecule type" value="Transcribed_RNA"/>
</dbReference>
<protein>
    <submittedName>
        <fullName evidence="2">Bis(5'-nucleosyl)-tetraphosphatase asymmetrical isoform X1-like</fullName>
    </submittedName>
</protein>
<feature type="compositionally biased region" description="Polar residues" evidence="1">
    <location>
        <begin position="48"/>
        <end position="76"/>
    </location>
</feature>
<evidence type="ECO:0000313" key="2">
    <source>
        <dbReference type="EMBL" id="HDA62981.1"/>
    </source>
</evidence>
<dbReference type="EMBL" id="DQIR01026365">
    <property type="protein sequence ID" value="HCZ81840.1"/>
    <property type="molecule type" value="Transcribed_RNA"/>
</dbReference>
<accession>A0A480KN34</accession>
<feature type="region of interest" description="Disordered" evidence="1">
    <location>
        <begin position="1"/>
        <end position="76"/>
    </location>
</feature>
<proteinExistence type="predicted"/>
<organism evidence="2">
    <name type="scientific">Sus scrofa</name>
    <name type="common">Pig</name>
    <dbReference type="NCBI Taxonomy" id="9823"/>
    <lineage>
        <taxon>Eukaryota</taxon>
        <taxon>Metazoa</taxon>
        <taxon>Chordata</taxon>
        <taxon>Craniata</taxon>
        <taxon>Vertebrata</taxon>
        <taxon>Euteleostomi</taxon>
        <taxon>Mammalia</taxon>
        <taxon>Eutheria</taxon>
        <taxon>Laurasiatheria</taxon>
        <taxon>Artiodactyla</taxon>
        <taxon>Suina</taxon>
        <taxon>Suidae</taxon>
        <taxon>Sus</taxon>
    </lineage>
</organism>
<reference evidence="2" key="1">
    <citation type="journal article" date="2019" name="PeerJ">
        <title>Genes of the pig, Sus scrofa, reconstructed with EvidentialGene.</title>
        <authorList>
            <person name="Gilbert D.G."/>
        </authorList>
    </citation>
    <scope>NUCLEOTIDE SEQUENCE</scope>
</reference>
<dbReference type="AlphaFoldDB" id="A0A480KN34"/>